<evidence type="ECO:0000313" key="3">
    <source>
        <dbReference type="Proteomes" id="UP001163726"/>
    </source>
</evidence>
<feature type="domain" description="ABC-type transport auxiliary lipoprotein component" evidence="1">
    <location>
        <begin position="46"/>
        <end position="168"/>
    </location>
</feature>
<keyword evidence="2" id="KW-0449">Lipoprotein</keyword>
<gene>
    <name evidence="2" type="ORF">OLW01_02915</name>
</gene>
<dbReference type="EMBL" id="CP109965">
    <property type="protein sequence ID" value="WAJ70784.1"/>
    <property type="molecule type" value="Genomic_DNA"/>
</dbReference>
<evidence type="ECO:0000259" key="1">
    <source>
        <dbReference type="Pfam" id="PF03886"/>
    </source>
</evidence>
<dbReference type="InterPro" id="IPR005586">
    <property type="entry name" value="ABC_trans_aux"/>
</dbReference>
<evidence type="ECO:0000313" key="2">
    <source>
        <dbReference type="EMBL" id="WAJ70784.1"/>
    </source>
</evidence>
<protein>
    <submittedName>
        <fullName evidence="2">ABC-type transport auxiliary lipoprotein family protein</fullName>
    </submittedName>
</protein>
<keyword evidence="3" id="KW-1185">Reference proteome</keyword>
<organism evidence="2 3">
    <name type="scientific">Catenovulum adriaticum</name>
    <dbReference type="NCBI Taxonomy" id="2984846"/>
    <lineage>
        <taxon>Bacteria</taxon>
        <taxon>Pseudomonadati</taxon>
        <taxon>Pseudomonadota</taxon>
        <taxon>Gammaproteobacteria</taxon>
        <taxon>Alteromonadales</taxon>
        <taxon>Alteromonadaceae</taxon>
        <taxon>Catenovulum</taxon>
    </lineage>
</organism>
<name>A0ABY7AML9_9ALTE</name>
<reference evidence="2" key="1">
    <citation type="submission" date="2022-10" db="EMBL/GenBank/DDBJ databases">
        <title>Catenovulum adriacola sp. nov. isolated in the Harbour of Susak.</title>
        <authorList>
            <person name="Schoch T."/>
            <person name="Reich S.J."/>
            <person name="Stoeferle S."/>
            <person name="Flaiz M."/>
            <person name="Kazda M."/>
            <person name="Riedel C.U."/>
            <person name="Duerre P."/>
        </authorList>
    </citation>
    <scope>NUCLEOTIDE SEQUENCE</scope>
    <source>
        <strain evidence="2">TS8</strain>
    </source>
</reference>
<dbReference type="SUPFAM" id="SSF159594">
    <property type="entry name" value="XCC0632-like"/>
    <property type="match status" value="1"/>
</dbReference>
<accession>A0ABY7AML9</accession>
<dbReference type="PROSITE" id="PS51257">
    <property type="entry name" value="PROKAR_LIPOPROTEIN"/>
    <property type="match status" value="1"/>
</dbReference>
<dbReference type="RefSeq" id="WP_268075130.1">
    <property type="nucleotide sequence ID" value="NZ_CP109965.1"/>
</dbReference>
<dbReference type="Pfam" id="PF03886">
    <property type="entry name" value="ABC_trans_aux"/>
    <property type="match status" value="1"/>
</dbReference>
<proteinExistence type="predicted"/>
<dbReference type="Gene3D" id="3.40.50.10610">
    <property type="entry name" value="ABC-type transport auxiliary lipoprotein component"/>
    <property type="match status" value="1"/>
</dbReference>
<dbReference type="Proteomes" id="UP001163726">
    <property type="component" value="Chromosome"/>
</dbReference>
<sequence length="174" mass="20348">MSVKHIFLFSLMMTLVSCTTPKPKVTYYALDYTPIKQVLTPWVKVDVQLPEFLKQENIVIESAKSELTFAHYHRWAEPLDEMVERYISNQLLLMQVDTKGQTKRALKLKIERLVGSVSGQVYLSGYWQWNNATNQRHYFDIIQEQNKTGYQAFVLTTSDLLRELVAQIKQSNRN</sequence>